<proteinExistence type="predicted"/>
<evidence type="ECO:0000313" key="1">
    <source>
        <dbReference type="EMBL" id="KEA64210.1"/>
    </source>
</evidence>
<dbReference type="Gene3D" id="1.25.40.10">
    <property type="entry name" value="Tetratricopeptide repeat domain"/>
    <property type="match status" value="1"/>
</dbReference>
<accession>A0A081G0A5</accession>
<sequence length="236" mass="27080">MSSSRRPVELPWRKPFCVLLLLLCLPMLYLSVTYFLAGVSSAQAEMFLRDWSSKKTPPSEPAWQAAQAAAERSVSLVPGTNGDYWDRLGRVYEWRYLSQPFGADSAQASRERALEGYRASVKARPLWPYTWTQLAFIKLRLLQFDDEFDQALVQAFKLGPWRMNVQAQLAEVGMITWPQLNPEQKASTWESLERTLRHSPQRARVLQDLAKRAGLYNELCAALDPALLAQRKWCNE</sequence>
<evidence type="ECO:0000313" key="2">
    <source>
        <dbReference type="Proteomes" id="UP000028252"/>
    </source>
</evidence>
<dbReference type="EMBL" id="JMQN01000018">
    <property type="protein sequence ID" value="KEA64210.1"/>
    <property type="molecule type" value="Genomic_DNA"/>
</dbReference>
<comment type="caution">
    <text evidence="1">The sequence shown here is derived from an EMBL/GenBank/DDBJ whole genome shotgun (WGS) entry which is preliminary data.</text>
</comment>
<dbReference type="Proteomes" id="UP000028252">
    <property type="component" value="Unassembled WGS sequence"/>
</dbReference>
<dbReference type="PATRIC" id="fig|1232683.4.peg.1435"/>
<reference evidence="1 2" key="1">
    <citation type="submission" date="2014-04" db="EMBL/GenBank/DDBJ databases">
        <title>Marinobacterium kochiensis sp. nov., isolated from sediment sample collected from Kochi backwaters in Kerala, India.</title>
        <authorList>
            <person name="Singh A."/>
            <person name="Pinnaka A.K."/>
        </authorList>
    </citation>
    <scope>NUCLEOTIDE SEQUENCE [LARGE SCALE GENOMIC DNA]</scope>
    <source>
        <strain evidence="1 2">AK27</strain>
    </source>
</reference>
<dbReference type="eggNOG" id="ENOG5032SWQ">
    <property type="taxonomic scope" value="Bacteria"/>
</dbReference>
<gene>
    <name evidence="1" type="ORF">ADIMK_1456</name>
</gene>
<protein>
    <recommendedName>
        <fullName evidence="3">Soluble lytic murein transglycosylase</fullName>
    </recommendedName>
</protein>
<dbReference type="RefSeq" id="WP_036185657.1">
    <property type="nucleotide sequence ID" value="NZ_JMQN01000018.1"/>
</dbReference>
<name>A0A081G0A5_9GAMM</name>
<evidence type="ECO:0008006" key="3">
    <source>
        <dbReference type="Google" id="ProtNLM"/>
    </source>
</evidence>
<organism evidence="1 2">
    <name type="scientific">Marinobacterium lacunae</name>
    <dbReference type="NCBI Taxonomy" id="1232683"/>
    <lineage>
        <taxon>Bacteria</taxon>
        <taxon>Pseudomonadati</taxon>
        <taxon>Pseudomonadota</taxon>
        <taxon>Gammaproteobacteria</taxon>
        <taxon>Oceanospirillales</taxon>
        <taxon>Oceanospirillaceae</taxon>
        <taxon>Marinobacterium</taxon>
    </lineage>
</organism>
<keyword evidence="2" id="KW-1185">Reference proteome</keyword>
<dbReference type="OrthoDB" id="6194880at2"/>
<dbReference type="STRING" id="1232683.ADIMK_1456"/>
<dbReference type="AlphaFoldDB" id="A0A081G0A5"/>
<dbReference type="InterPro" id="IPR011990">
    <property type="entry name" value="TPR-like_helical_dom_sf"/>
</dbReference>